<feature type="transmembrane region" description="Helical" evidence="9">
    <location>
        <begin position="135"/>
        <end position="155"/>
    </location>
</feature>
<dbReference type="InterPro" id="IPR050297">
    <property type="entry name" value="LipidA_mod_glycosyltrf_83"/>
</dbReference>
<sequence length="641" mass="70416">MNVSLRAPARWQFFVYGLIAFIACCGAFVGLSASGLWIDELFTVHLIHHNGGLGEVFRRALTDTHPPFYYFLLYGWTRLAGLSEWALRLPSAVFAVLAIVAFAAGTRRVLSPTAIAFACAVAGLSEFWFHQSQNTRSYALCMAFASCLIWAAIALRKRTRAHPGFPLAHWLVLSVLGLAASLTHAYLLLALGMVLLFLLLSLSSSWRLRAALIITGLVVLAFNAAYYKMMIHSSEQDLQNLWFTNSVGFFKMQTRQAFYSLVPGRIALVIGLMLLFGIQRKCAGNSFFVFDELDTRWTTALAGFVLVGVIACGIGVSLLVAPSYSDRNLGTCAPFAWLLIGRLYDAMGPRGDTRGSKILAVLVMLLVGAHLALLRGRELPRTESWRPTAHFIEQLPGCANQPLPVILPYRFGHSNTFFRSLAEHDFFGYYLPSGAPTQAYLPAELAARRPVDGLPQLLASRAANAESGSGCTLLAWGVHDLQESSALKVALDLARQPGIAPRRVLMQEFMTYVPSGLKWVQIPEGYVYLVVPKAASSRVEPPPSPIIHLQGNEATIVGDRVVVDYLTSYTGSSGPAYTVDIYSIQRWTAHKPPYEDFLAVHRLTCDPPTSKDNWDVWPNPELPGCSDRPLPTHASDIGGQL</sequence>
<feature type="transmembrane region" description="Helical" evidence="9">
    <location>
        <begin position="85"/>
        <end position="104"/>
    </location>
</feature>
<organism evidence="11 12">
    <name type="scientific">Dyella flava</name>
    <dbReference type="NCBI Taxonomy" id="1920170"/>
    <lineage>
        <taxon>Bacteria</taxon>
        <taxon>Pseudomonadati</taxon>
        <taxon>Pseudomonadota</taxon>
        <taxon>Gammaproteobacteria</taxon>
        <taxon>Lysobacterales</taxon>
        <taxon>Rhodanobacteraceae</taxon>
        <taxon>Dyella</taxon>
    </lineage>
</organism>
<keyword evidence="3" id="KW-0328">Glycosyltransferase</keyword>
<reference evidence="11" key="1">
    <citation type="submission" date="2020-10" db="EMBL/GenBank/DDBJ databases">
        <title>Phylogeny of dyella-like bacteria.</title>
        <authorList>
            <person name="Fu J."/>
        </authorList>
    </citation>
    <scope>NUCLEOTIDE SEQUENCE</scope>
    <source>
        <strain evidence="11">DHOC52</strain>
    </source>
</reference>
<keyword evidence="7 9" id="KW-0472">Membrane</keyword>
<dbReference type="InterPro" id="IPR038731">
    <property type="entry name" value="RgtA/B/C-like"/>
</dbReference>
<evidence type="ECO:0000313" key="12">
    <source>
        <dbReference type="Proteomes" id="UP001430149"/>
    </source>
</evidence>
<keyword evidence="12" id="KW-1185">Reference proteome</keyword>
<gene>
    <name evidence="11" type="ORF">ISP19_21055</name>
</gene>
<proteinExistence type="predicted"/>
<feature type="transmembrane region" description="Helical" evidence="9">
    <location>
        <begin position="258"/>
        <end position="278"/>
    </location>
</feature>
<comment type="caution">
    <text evidence="11">The sequence shown here is derived from an EMBL/GenBank/DDBJ whole genome shotgun (WGS) entry which is preliminary data.</text>
</comment>
<feature type="transmembrane region" description="Helical" evidence="9">
    <location>
        <begin position="12"/>
        <end position="38"/>
    </location>
</feature>
<feature type="transmembrane region" description="Helical" evidence="9">
    <location>
        <begin position="298"/>
        <end position="321"/>
    </location>
</feature>
<evidence type="ECO:0000256" key="4">
    <source>
        <dbReference type="ARBA" id="ARBA00022679"/>
    </source>
</evidence>
<keyword evidence="4" id="KW-0808">Transferase</keyword>
<keyword evidence="5 9" id="KW-0812">Transmembrane</keyword>
<dbReference type="PANTHER" id="PTHR33908:SF11">
    <property type="entry name" value="MEMBRANE PROTEIN"/>
    <property type="match status" value="1"/>
</dbReference>
<dbReference type="PANTHER" id="PTHR33908">
    <property type="entry name" value="MANNOSYLTRANSFERASE YKCB-RELATED"/>
    <property type="match status" value="1"/>
</dbReference>
<evidence type="ECO:0000256" key="6">
    <source>
        <dbReference type="ARBA" id="ARBA00022989"/>
    </source>
</evidence>
<dbReference type="Pfam" id="PF13231">
    <property type="entry name" value="PMT_2"/>
    <property type="match status" value="1"/>
</dbReference>
<dbReference type="RefSeq" id="WP_204684358.1">
    <property type="nucleotide sequence ID" value="NZ_BSNR01000014.1"/>
</dbReference>
<dbReference type="EMBL" id="JADIKE010000039">
    <property type="protein sequence ID" value="MBM7127870.1"/>
    <property type="molecule type" value="Genomic_DNA"/>
</dbReference>
<feature type="region of interest" description="Disordered" evidence="8">
    <location>
        <begin position="620"/>
        <end position="641"/>
    </location>
</feature>
<feature type="transmembrane region" description="Helical" evidence="9">
    <location>
        <begin position="206"/>
        <end position="226"/>
    </location>
</feature>
<feature type="transmembrane region" description="Helical" evidence="9">
    <location>
        <begin position="109"/>
        <end position="129"/>
    </location>
</feature>
<evidence type="ECO:0000256" key="2">
    <source>
        <dbReference type="ARBA" id="ARBA00022475"/>
    </source>
</evidence>
<evidence type="ECO:0000313" key="11">
    <source>
        <dbReference type="EMBL" id="MBM7127870.1"/>
    </source>
</evidence>
<name>A0ABS2KAQ4_9GAMM</name>
<keyword evidence="2" id="KW-1003">Cell membrane</keyword>
<evidence type="ECO:0000256" key="1">
    <source>
        <dbReference type="ARBA" id="ARBA00004651"/>
    </source>
</evidence>
<protein>
    <submittedName>
        <fullName evidence="11">Glycosyltransferase family 39 protein</fullName>
    </submittedName>
</protein>
<evidence type="ECO:0000256" key="8">
    <source>
        <dbReference type="SAM" id="MobiDB-lite"/>
    </source>
</evidence>
<comment type="subcellular location">
    <subcellularLocation>
        <location evidence="1">Cell membrane</location>
        <topology evidence="1">Multi-pass membrane protein</topology>
    </subcellularLocation>
</comment>
<keyword evidence="6 9" id="KW-1133">Transmembrane helix</keyword>
<feature type="transmembrane region" description="Helical" evidence="9">
    <location>
        <begin position="356"/>
        <end position="374"/>
    </location>
</feature>
<feature type="domain" description="Glycosyltransferase RgtA/B/C/D-like" evidence="10">
    <location>
        <begin position="65"/>
        <end position="222"/>
    </location>
</feature>
<evidence type="ECO:0000259" key="10">
    <source>
        <dbReference type="Pfam" id="PF13231"/>
    </source>
</evidence>
<accession>A0ABS2KAQ4</accession>
<dbReference type="Proteomes" id="UP001430149">
    <property type="component" value="Unassembled WGS sequence"/>
</dbReference>
<evidence type="ECO:0000256" key="3">
    <source>
        <dbReference type="ARBA" id="ARBA00022676"/>
    </source>
</evidence>
<evidence type="ECO:0000256" key="9">
    <source>
        <dbReference type="SAM" id="Phobius"/>
    </source>
</evidence>
<dbReference type="PROSITE" id="PS51257">
    <property type="entry name" value="PROKAR_LIPOPROTEIN"/>
    <property type="match status" value="1"/>
</dbReference>
<evidence type="ECO:0000256" key="5">
    <source>
        <dbReference type="ARBA" id="ARBA00022692"/>
    </source>
</evidence>
<evidence type="ECO:0000256" key="7">
    <source>
        <dbReference type="ARBA" id="ARBA00023136"/>
    </source>
</evidence>
<feature type="transmembrane region" description="Helical" evidence="9">
    <location>
        <begin position="167"/>
        <end position="200"/>
    </location>
</feature>